<reference evidence="23 24" key="1">
    <citation type="journal article" date="2019" name="PLoS Biol.">
        <title>Sex chromosomes control vertical transmission of feminizing Wolbachia symbionts in an isopod.</title>
        <authorList>
            <person name="Becking T."/>
            <person name="Chebbi M.A."/>
            <person name="Giraud I."/>
            <person name="Moumen B."/>
            <person name="Laverre T."/>
            <person name="Caubet Y."/>
            <person name="Peccoud J."/>
            <person name="Gilbert C."/>
            <person name="Cordaux R."/>
        </authorList>
    </citation>
    <scope>NUCLEOTIDE SEQUENCE [LARGE SCALE GENOMIC DNA]</scope>
    <source>
        <strain evidence="23">ANa2</strain>
        <tissue evidence="23">Whole body excluding digestive tract and cuticle</tissue>
    </source>
</reference>
<dbReference type="EMBL" id="SEYY01005690">
    <property type="protein sequence ID" value="KAB7503181.1"/>
    <property type="molecule type" value="Genomic_DNA"/>
</dbReference>
<comment type="caution">
    <text evidence="23">The sequence shown here is derived from an EMBL/GenBank/DDBJ whole genome shotgun (WGS) entry which is preliminary data.</text>
</comment>
<evidence type="ECO:0000256" key="17">
    <source>
        <dbReference type="ARBA" id="ARBA00035955"/>
    </source>
</evidence>
<sequence length="268" mass="32036">MKQGFRGMFQDFKGKENRRQIKGMRAHTVTALIFMIFFLLYEVFFNRPVDDDVDNVKRGVIAMVSAFILLGVTVIPDGPFKRPHPAVWRFTFILSIVYELTLIFFLYQSASGTKKLLKHLDPSLGVPLEEKDYGGNCLIYDPDVPDNPYHNVWDKMDLFVPLHFFGWWLKTLLLRDMWLCWVISVMFEIVEYTLEHQLPNFSECWWDHWILDALLCNGLGIYFGLKTLNYFTMKTYHWRGLWNIPTYRKIRIYNIALWKVRQFLYFKK</sequence>
<accession>A0A5N5T992</accession>
<comment type="pathway">
    <text evidence="2 22">Phospholipid metabolism; phosphatidylserine biosynthesis.</text>
</comment>
<evidence type="ECO:0000256" key="15">
    <source>
        <dbReference type="ARBA" id="ARBA00035833"/>
    </source>
</evidence>
<evidence type="ECO:0000256" key="6">
    <source>
        <dbReference type="ARBA" id="ARBA00022679"/>
    </source>
</evidence>
<evidence type="ECO:0000313" key="24">
    <source>
        <dbReference type="Proteomes" id="UP000326759"/>
    </source>
</evidence>
<feature type="transmembrane region" description="Helical" evidence="22">
    <location>
        <begin position="26"/>
        <end position="44"/>
    </location>
</feature>
<evidence type="ECO:0000256" key="21">
    <source>
        <dbReference type="ARBA" id="ARBA00036733"/>
    </source>
</evidence>
<comment type="catalytic activity">
    <reaction evidence="15">
        <text>1-hexadecanoyl-2-(4Z,7Z,10Z,13Z,16Z,19Z-docosahexaenoyl)-sn-glycero-3-phosphoethanolamine + L-serine = 1-hexadecanoyl-2-(4Z,7Z,10Z,13Z,16Z,19Z-docosahexaenoyl)-sn-glycero-3-phosphoserine + ethanolamine</text>
        <dbReference type="Rhea" id="RHEA:41488"/>
        <dbReference type="ChEBI" id="CHEBI:33384"/>
        <dbReference type="ChEBI" id="CHEBI:57603"/>
        <dbReference type="ChEBI" id="CHEBI:78261"/>
        <dbReference type="ChEBI" id="CHEBI:78262"/>
    </reaction>
    <physiologicalReaction direction="left-to-right" evidence="15">
        <dbReference type="Rhea" id="RHEA:41489"/>
    </physiologicalReaction>
</comment>
<organism evidence="23 24">
    <name type="scientific">Armadillidium nasatum</name>
    <dbReference type="NCBI Taxonomy" id="96803"/>
    <lineage>
        <taxon>Eukaryota</taxon>
        <taxon>Metazoa</taxon>
        <taxon>Ecdysozoa</taxon>
        <taxon>Arthropoda</taxon>
        <taxon>Crustacea</taxon>
        <taxon>Multicrustacea</taxon>
        <taxon>Malacostraca</taxon>
        <taxon>Eumalacostraca</taxon>
        <taxon>Peracarida</taxon>
        <taxon>Isopoda</taxon>
        <taxon>Oniscidea</taxon>
        <taxon>Crinocheta</taxon>
        <taxon>Armadillidiidae</taxon>
        <taxon>Armadillidium</taxon>
    </lineage>
</organism>
<keyword evidence="10 22" id="KW-0443">Lipid metabolism</keyword>
<keyword evidence="13 22" id="KW-1208">Phospholipid metabolism</keyword>
<dbReference type="EC" id="2.7.8.29" evidence="22"/>
<keyword evidence="9 22" id="KW-1133">Transmembrane helix</keyword>
<comment type="pathway">
    <text evidence="3">Lipid metabolism.</text>
</comment>
<comment type="catalytic activity">
    <reaction evidence="21">
        <text>1-(1Z-octadecenyl)-2-(5Z,8Z,11Z,14Z- eicosatetraenoyl)-sn-glycero-3-phosphoethanolamine + L-serine = 1-(1Z-octadecenyl)-2-(5Z,8Z,11Z,14Z-eicosatetraenoyl)-sn-glycero-3-phospho-L-serine + ethanolamine</text>
        <dbReference type="Rhea" id="RHEA:41604"/>
        <dbReference type="ChEBI" id="CHEBI:33384"/>
        <dbReference type="ChEBI" id="CHEBI:57603"/>
        <dbReference type="ChEBI" id="CHEBI:78342"/>
        <dbReference type="ChEBI" id="CHEBI:78343"/>
    </reaction>
    <physiologicalReaction direction="left-to-right" evidence="21">
        <dbReference type="Rhea" id="RHEA:41605"/>
    </physiologicalReaction>
</comment>
<dbReference type="InterPro" id="IPR004277">
    <property type="entry name" value="PSS"/>
</dbReference>
<evidence type="ECO:0000256" key="22">
    <source>
        <dbReference type="RuleBase" id="RU368094"/>
    </source>
</evidence>
<proteinExistence type="inferred from homology"/>
<evidence type="ECO:0000256" key="14">
    <source>
        <dbReference type="ARBA" id="ARBA00035767"/>
    </source>
</evidence>
<comment type="catalytic activity">
    <reaction evidence="17">
        <text>1-octadecanoyl-2-(5Z,8Z,11Z,14Z)-eicosatetraenoyl-sn-glycero-3-phosphoethanolamine + L-serine = 1-octadecanoyl-2-(5Z,8Z,11Z,14Z)-eicosatetraenoyl-sn-glycero-3-phosphoserine + ethanolamine</text>
        <dbReference type="Rhea" id="RHEA:41500"/>
        <dbReference type="ChEBI" id="CHEBI:33384"/>
        <dbReference type="ChEBI" id="CHEBI:57603"/>
        <dbReference type="ChEBI" id="CHEBI:78268"/>
        <dbReference type="ChEBI" id="CHEBI:78269"/>
    </reaction>
    <physiologicalReaction direction="left-to-right" evidence="17">
        <dbReference type="Rhea" id="RHEA:41501"/>
    </physiologicalReaction>
</comment>
<keyword evidence="5 22" id="KW-0444">Lipid biosynthesis</keyword>
<evidence type="ECO:0000256" key="20">
    <source>
        <dbReference type="ARBA" id="ARBA00036644"/>
    </source>
</evidence>
<evidence type="ECO:0000256" key="2">
    <source>
        <dbReference type="ARBA" id="ARBA00004916"/>
    </source>
</evidence>
<dbReference type="Proteomes" id="UP000326759">
    <property type="component" value="Unassembled WGS sequence"/>
</dbReference>
<dbReference type="GO" id="GO:0106245">
    <property type="term" value="F:L-serine-phosphatidylethanolamine phosphatidyltransferase activity"/>
    <property type="evidence" value="ECO:0007669"/>
    <property type="project" value="UniProtKB-UniRule"/>
</dbReference>
<evidence type="ECO:0000256" key="9">
    <source>
        <dbReference type="ARBA" id="ARBA00022989"/>
    </source>
</evidence>
<evidence type="ECO:0000256" key="16">
    <source>
        <dbReference type="ARBA" id="ARBA00035875"/>
    </source>
</evidence>
<comment type="subcellular location">
    <subcellularLocation>
        <location evidence="1 22">Endoplasmic reticulum membrane</location>
        <topology evidence="1 22">Multi-pass membrane protein</topology>
    </subcellularLocation>
</comment>
<keyword evidence="24" id="KW-1185">Reference proteome</keyword>
<comment type="catalytic activity">
    <reaction evidence="16">
        <text>1-(1Z-octadecenyl)-2-(9Z-octadecenoyl)-sn-glycero-3-phosphoethanolamine + L-serine = 1-(1Z-octadecenyl)-2-(9Z-octadecenoyl)-sn-glycero-3-phospho-L-serine + ethanolamine</text>
        <dbReference type="Rhea" id="RHEA:41600"/>
        <dbReference type="ChEBI" id="CHEBI:33384"/>
        <dbReference type="ChEBI" id="CHEBI:57603"/>
        <dbReference type="ChEBI" id="CHEBI:78340"/>
        <dbReference type="ChEBI" id="CHEBI:78341"/>
    </reaction>
    <physiologicalReaction direction="left-to-right" evidence="16">
        <dbReference type="Rhea" id="RHEA:41601"/>
    </physiologicalReaction>
</comment>
<dbReference type="GO" id="GO:0005789">
    <property type="term" value="C:endoplasmic reticulum membrane"/>
    <property type="evidence" value="ECO:0007669"/>
    <property type="project" value="UniProtKB-SubCell"/>
</dbReference>
<evidence type="ECO:0000256" key="10">
    <source>
        <dbReference type="ARBA" id="ARBA00023098"/>
    </source>
</evidence>
<comment type="catalytic activity">
    <reaction evidence="20">
        <text>1-octadecanoyl-2-(9Z-octadecenoyl)-sn-glycero-3-phosphoethanolamine + L-serine = 1-octadecanoyl-2-(9Z-octadecenoyl)-sn-glycero-3-phospho-L-serine + ethanolamine</text>
        <dbReference type="Rhea" id="RHEA:40795"/>
        <dbReference type="ChEBI" id="CHEBI:33384"/>
        <dbReference type="ChEBI" id="CHEBI:57603"/>
        <dbReference type="ChEBI" id="CHEBI:75038"/>
        <dbReference type="ChEBI" id="CHEBI:78260"/>
    </reaction>
    <physiologicalReaction direction="left-to-right" evidence="20">
        <dbReference type="Rhea" id="RHEA:40796"/>
    </physiologicalReaction>
</comment>
<comment type="similarity">
    <text evidence="4 22">Belongs to the phosphatidyl serine synthase family.</text>
</comment>
<evidence type="ECO:0000256" key="19">
    <source>
        <dbReference type="ARBA" id="ARBA00036623"/>
    </source>
</evidence>
<keyword evidence="12 22" id="KW-0594">Phospholipid biosynthesis</keyword>
<evidence type="ECO:0000313" key="23">
    <source>
        <dbReference type="EMBL" id="KAB7503181.1"/>
    </source>
</evidence>
<evidence type="ECO:0000256" key="12">
    <source>
        <dbReference type="ARBA" id="ARBA00023209"/>
    </source>
</evidence>
<feature type="transmembrane region" description="Helical" evidence="22">
    <location>
        <begin position="176"/>
        <end position="194"/>
    </location>
</feature>
<protein>
    <recommendedName>
        <fullName evidence="22">Phosphatidylserine synthase</fullName>
        <ecNumber evidence="22">2.7.8.29</ecNumber>
    </recommendedName>
    <alternativeName>
        <fullName evidence="22">Serine-exchange enzyme</fullName>
    </alternativeName>
</protein>
<dbReference type="AlphaFoldDB" id="A0A5N5T992"/>
<comment type="catalytic activity">
    <reaction evidence="18">
        <text>1-octadecanoyl-2-(4Z,7Z,10Z,13Z,16Z,19Z-docosahexaenoyl)-sn-glycero-3-phosphoethanolamine + L-serine = 1-octadecanoyl-2-(4Z,7Z,10Z,13Z,16Z,19Z-docosahexaenoyl)-sn-glycero-3-phosphoserine + ethanolamine</text>
        <dbReference type="Rhea" id="RHEA:41492"/>
        <dbReference type="ChEBI" id="CHEBI:33384"/>
        <dbReference type="ChEBI" id="CHEBI:57603"/>
        <dbReference type="ChEBI" id="CHEBI:78265"/>
        <dbReference type="ChEBI" id="CHEBI:78266"/>
    </reaction>
    <physiologicalReaction direction="left-to-right" evidence="18">
        <dbReference type="Rhea" id="RHEA:41493"/>
    </physiologicalReaction>
</comment>
<dbReference type="PANTHER" id="PTHR15362:SF7">
    <property type="entry name" value="PHOSPHATIDYLSERINE SYNTHASE 2"/>
    <property type="match status" value="1"/>
</dbReference>
<dbReference type="PANTHER" id="PTHR15362">
    <property type="entry name" value="PHOSPHATIDYLINOSITOL SYNTHASE"/>
    <property type="match status" value="1"/>
</dbReference>
<feature type="transmembrane region" description="Helical" evidence="22">
    <location>
        <begin position="206"/>
        <end position="225"/>
    </location>
</feature>
<evidence type="ECO:0000256" key="1">
    <source>
        <dbReference type="ARBA" id="ARBA00004477"/>
    </source>
</evidence>
<evidence type="ECO:0000256" key="11">
    <source>
        <dbReference type="ARBA" id="ARBA00023136"/>
    </source>
</evidence>
<evidence type="ECO:0000256" key="8">
    <source>
        <dbReference type="ARBA" id="ARBA00022824"/>
    </source>
</evidence>
<gene>
    <name evidence="23" type="primary">PTDSS1</name>
    <name evidence="23" type="ORF">Anas_06843</name>
</gene>
<dbReference type="GO" id="GO:0006659">
    <property type="term" value="P:phosphatidylserine biosynthetic process"/>
    <property type="evidence" value="ECO:0007669"/>
    <property type="project" value="UniProtKB-UniRule"/>
</dbReference>
<keyword evidence="8 22" id="KW-0256">Endoplasmic reticulum</keyword>
<comment type="catalytic activity">
    <reaction evidence="14">
        <text>1-hexadecanoyl-2-(9Z-octadecenoyl)-sn-glycero-3-phosphoethanolamine + L-serine = 1-hexadecanoyl-2-(9Z-octadecenoyl)-sn-glycero-3-phospho-L-serine + ethanolamine</text>
        <dbReference type="Rhea" id="RHEA:41484"/>
        <dbReference type="ChEBI" id="CHEBI:33384"/>
        <dbReference type="ChEBI" id="CHEBI:57603"/>
        <dbReference type="ChEBI" id="CHEBI:73007"/>
        <dbReference type="ChEBI" id="CHEBI:75029"/>
    </reaction>
    <physiologicalReaction direction="left-to-right" evidence="14">
        <dbReference type="Rhea" id="RHEA:41485"/>
    </physiologicalReaction>
</comment>
<comment type="catalytic activity">
    <reaction evidence="22">
        <text>a 1,2-diacyl-sn-glycero-3-phosphoethanolamine + L-serine = a 1,2-diacyl-sn-glycero-3-phospho-L-serine + ethanolamine</text>
        <dbReference type="Rhea" id="RHEA:27606"/>
        <dbReference type="ChEBI" id="CHEBI:33384"/>
        <dbReference type="ChEBI" id="CHEBI:57262"/>
        <dbReference type="ChEBI" id="CHEBI:57603"/>
        <dbReference type="ChEBI" id="CHEBI:64612"/>
        <dbReference type="EC" id="2.7.8.29"/>
    </reaction>
</comment>
<keyword evidence="6 22" id="KW-0808">Transferase</keyword>
<feature type="transmembrane region" description="Helical" evidence="22">
    <location>
        <begin position="56"/>
        <end position="75"/>
    </location>
</feature>
<feature type="transmembrane region" description="Helical" evidence="22">
    <location>
        <begin position="87"/>
        <end position="107"/>
    </location>
</feature>
<comment type="function">
    <text evidence="22">Catalyzes a base-exchange reaction in which the polar head group of phosphatidylethanolamine (PE) is replaced by L-serine.</text>
</comment>
<evidence type="ECO:0000256" key="7">
    <source>
        <dbReference type="ARBA" id="ARBA00022692"/>
    </source>
</evidence>
<keyword evidence="7 22" id="KW-0812">Transmembrane</keyword>
<comment type="caution">
    <text evidence="22">Lacks conserved residue(s) required for the propagation of feature annotation.</text>
</comment>
<dbReference type="Pfam" id="PF03034">
    <property type="entry name" value="PSS"/>
    <property type="match status" value="1"/>
</dbReference>
<evidence type="ECO:0000256" key="4">
    <source>
        <dbReference type="ARBA" id="ARBA00008671"/>
    </source>
</evidence>
<evidence type="ECO:0000256" key="13">
    <source>
        <dbReference type="ARBA" id="ARBA00023264"/>
    </source>
</evidence>
<keyword evidence="11 22" id="KW-0472">Membrane</keyword>
<evidence type="ECO:0000256" key="3">
    <source>
        <dbReference type="ARBA" id="ARBA00005189"/>
    </source>
</evidence>
<name>A0A5N5T992_9CRUS</name>
<evidence type="ECO:0000256" key="5">
    <source>
        <dbReference type="ARBA" id="ARBA00022516"/>
    </source>
</evidence>
<dbReference type="UniPathway" id="UPA00948"/>
<evidence type="ECO:0000256" key="18">
    <source>
        <dbReference type="ARBA" id="ARBA00036428"/>
    </source>
</evidence>
<dbReference type="OrthoDB" id="10265393at2759"/>
<comment type="catalytic activity">
    <reaction evidence="19">
        <text>1-(1Z-octadecenyl)-2-(4Z,7Z,10Z,13Z,16Z,19Z-docosahexaenoyl)-sn-glycero-3-phosphoethanolamine + L-serine = 1-(1Z-octadecenyl)-2-(4Z,7Z,10Z,13Z,16Z,19Z-docosahexaenoyl)-sn-glycero-3-phospho-L-serine + ethanolamine</text>
        <dbReference type="Rhea" id="RHEA:41496"/>
        <dbReference type="ChEBI" id="CHEBI:33384"/>
        <dbReference type="ChEBI" id="CHEBI:57603"/>
        <dbReference type="ChEBI" id="CHEBI:78263"/>
        <dbReference type="ChEBI" id="CHEBI:78264"/>
    </reaction>
    <physiologicalReaction direction="left-to-right" evidence="19">
        <dbReference type="Rhea" id="RHEA:41497"/>
    </physiologicalReaction>
</comment>